<protein>
    <submittedName>
        <fullName evidence="3">Hydrolase</fullName>
    </submittedName>
</protein>
<dbReference type="InterPro" id="IPR022742">
    <property type="entry name" value="Hydrolase_4"/>
</dbReference>
<dbReference type="OrthoDB" id="9806902at2"/>
<dbReference type="STRING" id="1524254.PHACT_07470"/>
<feature type="signal peptide" evidence="1">
    <location>
        <begin position="1"/>
        <end position="25"/>
    </location>
</feature>
<comment type="caution">
    <text evidence="3">The sequence shown here is derived from an EMBL/GenBank/DDBJ whole genome shotgun (WGS) entry which is preliminary data.</text>
</comment>
<dbReference type="PANTHER" id="PTHR43798">
    <property type="entry name" value="MONOACYLGLYCEROL LIPASE"/>
    <property type="match status" value="1"/>
</dbReference>
<dbReference type="GO" id="GO:0016020">
    <property type="term" value="C:membrane"/>
    <property type="evidence" value="ECO:0007669"/>
    <property type="project" value="TreeGrafter"/>
</dbReference>
<dbReference type="AlphaFoldDB" id="A0A1E8CL61"/>
<keyword evidence="3" id="KW-0378">Hydrolase</keyword>
<dbReference type="GO" id="GO:0016787">
    <property type="term" value="F:hydrolase activity"/>
    <property type="evidence" value="ECO:0007669"/>
    <property type="project" value="UniProtKB-KW"/>
</dbReference>
<dbReference type="SUPFAM" id="SSF53474">
    <property type="entry name" value="alpha/beta-Hydrolases"/>
    <property type="match status" value="1"/>
</dbReference>
<evidence type="ECO:0000256" key="1">
    <source>
        <dbReference type="SAM" id="SignalP"/>
    </source>
</evidence>
<evidence type="ECO:0000313" key="3">
    <source>
        <dbReference type="EMBL" id="OFE12997.1"/>
    </source>
</evidence>
<gene>
    <name evidence="3" type="ORF">PHACT_07470</name>
</gene>
<dbReference type="EMBL" id="MASR01000001">
    <property type="protein sequence ID" value="OFE12997.1"/>
    <property type="molecule type" value="Genomic_DNA"/>
</dbReference>
<dbReference type="Pfam" id="PF12146">
    <property type="entry name" value="Hydrolase_4"/>
    <property type="match status" value="1"/>
</dbReference>
<name>A0A1E8CL61_9GAMM</name>
<accession>A0A1E8CL61</accession>
<dbReference type="InterPro" id="IPR029058">
    <property type="entry name" value="AB_hydrolase_fold"/>
</dbReference>
<reference evidence="4" key="1">
    <citation type="submission" date="2016-07" db="EMBL/GenBank/DDBJ databases">
        <authorList>
            <person name="Florea S."/>
            <person name="Webb J.S."/>
            <person name="Jaromczyk J."/>
            <person name="Schardl C.L."/>
        </authorList>
    </citation>
    <scope>NUCLEOTIDE SEQUENCE [LARGE SCALE GENOMIC DNA]</scope>
    <source>
        <strain evidence="4">KCTC 42131</strain>
    </source>
</reference>
<evidence type="ECO:0000259" key="2">
    <source>
        <dbReference type="Pfam" id="PF12146"/>
    </source>
</evidence>
<dbReference type="RefSeq" id="WP_070116606.1">
    <property type="nucleotide sequence ID" value="NZ_MASR01000001.1"/>
</dbReference>
<sequence>MPAQPILRLLFVALLTLCLPIAAFAQNPPTEHTITSDGHPLALWEKSVEDPKGHILLHHGRTWSALPDFDLQVPGEDLSLMEGFNALGYSVWALDARGYGGTPRDASDWHTPDKAAKDLAVVLDWLQARTGQQINVWGWSYGSMVAQLTAQRFPQAIRSVTLFGYPTDPDAEVPVASGESEPERRTNTAEAAASDFIVPGSISEAAIAAYVDAALAADPVRADWNQLHQWNALDGEALDVPVLLLQAEFDPLANTDAHARFFVKIANPNKQWVVLAGGDHAALLETPRARLIKASVDFIEWLNL</sequence>
<proteinExistence type="predicted"/>
<dbReference type="InterPro" id="IPR050266">
    <property type="entry name" value="AB_hydrolase_sf"/>
</dbReference>
<keyword evidence="4" id="KW-1185">Reference proteome</keyword>
<keyword evidence="1" id="KW-0732">Signal</keyword>
<dbReference type="Proteomes" id="UP000175669">
    <property type="component" value="Unassembled WGS sequence"/>
</dbReference>
<evidence type="ECO:0000313" key="4">
    <source>
        <dbReference type="Proteomes" id="UP000175669"/>
    </source>
</evidence>
<feature type="chain" id="PRO_5009212141" evidence="1">
    <location>
        <begin position="26"/>
        <end position="304"/>
    </location>
</feature>
<dbReference type="Gene3D" id="3.40.50.1820">
    <property type="entry name" value="alpha/beta hydrolase"/>
    <property type="match status" value="1"/>
</dbReference>
<feature type="domain" description="Serine aminopeptidase S33" evidence="2">
    <location>
        <begin position="80"/>
        <end position="286"/>
    </location>
</feature>
<dbReference type="PANTHER" id="PTHR43798:SF33">
    <property type="entry name" value="HYDROLASE, PUTATIVE (AFU_ORTHOLOGUE AFUA_2G14860)-RELATED"/>
    <property type="match status" value="1"/>
</dbReference>
<organism evidence="3 4">
    <name type="scientific">Pseudohongiella acticola</name>
    <dbReference type="NCBI Taxonomy" id="1524254"/>
    <lineage>
        <taxon>Bacteria</taxon>
        <taxon>Pseudomonadati</taxon>
        <taxon>Pseudomonadota</taxon>
        <taxon>Gammaproteobacteria</taxon>
        <taxon>Pseudomonadales</taxon>
        <taxon>Pseudohongiellaceae</taxon>
        <taxon>Pseudohongiella</taxon>
    </lineage>
</organism>